<dbReference type="RefSeq" id="WP_066598887.1">
    <property type="nucleotide sequence ID" value="NZ_FORY01000034.1"/>
</dbReference>
<accession>A0A1I3WYK2</accession>
<dbReference type="OrthoDB" id="7571212at2"/>
<organism evidence="1 2">
    <name type="scientific">Celeribacter halophilus</name>
    <dbReference type="NCBI Taxonomy" id="576117"/>
    <lineage>
        <taxon>Bacteria</taxon>
        <taxon>Pseudomonadati</taxon>
        <taxon>Pseudomonadota</taxon>
        <taxon>Alphaproteobacteria</taxon>
        <taxon>Rhodobacterales</taxon>
        <taxon>Roseobacteraceae</taxon>
        <taxon>Celeribacter</taxon>
    </lineage>
</organism>
<dbReference type="GeneID" id="98667019"/>
<keyword evidence="2" id="KW-1185">Reference proteome</keyword>
<reference evidence="1 2" key="1">
    <citation type="submission" date="2016-10" db="EMBL/GenBank/DDBJ databases">
        <authorList>
            <person name="de Groot N.N."/>
        </authorList>
    </citation>
    <scope>NUCLEOTIDE SEQUENCE [LARGE SCALE GENOMIC DNA]</scope>
    <source>
        <strain evidence="1 2">CGMCC 1.8891</strain>
    </source>
</reference>
<protein>
    <submittedName>
        <fullName evidence="1">Uncharacterized protein</fullName>
    </submittedName>
</protein>
<dbReference type="AlphaFoldDB" id="A0A1I3WYK2"/>
<sequence>MRLIAKADHDLEAEMEKVIDNGERGVTLGLRAAGRGLKESWRSQIKSAGLGSRLANTVRGMNFPARGYSLGAASLVYVRPNNTARASAAEVVDAHDRGVLIKSREKFWLAIPTEAAVKMRGPGNKRIDPYGFEQRTGLRLRFVYRRGQNSLLVADQARINKKGNAARKGGRRRKDGILTGEQTVICFILVPQVRLRAKLDLDRDRKKWEAAVPGLIVSKWKD</sequence>
<dbReference type="EMBL" id="FORY01000034">
    <property type="protein sequence ID" value="SFK12443.1"/>
    <property type="molecule type" value="Genomic_DNA"/>
</dbReference>
<dbReference type="InterPro" id="IPR045622">
    <property type="entry name" value="DUF6441"/>
</dbReference>
<dbReference type="Pfam" id="PF20039">
    <property type="entry name" value="DUF6441"/>
    <property type="match status" value="1"/>
</dbReference>
<evidence type="ECO:0000313" key="2">
    <source>
        <dbReference type="Proteomes" id="UP000183299"/>
    </source>
</evidence>
<name>A0A1I3WYK2_9RHOB</name>
<gene>
    <name evidence="1" type="ORF">SAMN04488138_1349</name>
</gene>
<proteinExistence type="predicted"/>
<dbReference type="Proteomes" id="UP000183299">
    <property type="component" value="Unassembled WGS sequence"/>
</dbReference>
<dbReference type="STRING" id="576117.SAMN04488138_1349"/>
<evidence type="ECO:0000313" key="1">
    <source>
        <dbReference type="EMBL" id="SFK12443.1"/>
    </source>
</evidence>